<gene>
    <name evidence="1" type="ORF">Rcae01_02166</name>
</gene>
<sequence>MRVLFAGGANACSDGEAGGRIEKVKLTIANLKMVEGDDSMRLRKKSLNRRKGRQRR</sequence>
<dbReference type="EMBL" id="BAABRO010000003">
    <property type="protein sequence ID" value="GAA5506713.1"/>
    <property type="molecule type" value="Genomic_DNA"/>
</dbReference>
<reference evidence="1 2" key="1">
    <citation type="submission" date="2024-02" db="EMBL/GenBank/DDBJ databases">
        <title>Rhodopirellula caenicola NBRC 110016.</title>
        <authorList>
            <person name="Ichikawa N."/>
            <person name="Katano-Makiyama Y."/>
            <person name="Hidaka K."/>
        </authorList>
    </citation>
    <scope>NUCLEOTIDE SEQUENCE [LARGE SCALE GENOMIC DNA]</scope>
    <source>
        <strain evidence="1 2">NBRC 110016</strain>
    </source>
</reference>
<organism evidence="1 2">
    <name type="scientific">Novipirellula caenicola</name>
    <dbReference type="NCBI Taxonomy" id="1536901"/>
    <lineage>
        <taxon>Bacteria</taxon>
        <taxon>Pseudomonadati</taxon>
        <taxon>Planctomycetota</taxon>
        <taxon>Planctomycetia</taxon>
        <taxon>Pirellulales</taxon>
        <taxon>Pirellulaceae</taxon>
        <taxon>Novipirellula</taxon>
    </lineage>
</organism>
<comment type="caution">
    <text evidence="1">The sequence shown here is derived from an EMBL/GenBank/DDBJ whole genome shotgun (WGS) entry which is preliminary data.</text>
</comment>
<keyword evidence="2" id="KW-1185">Reference proteome</keyword>
<protein>
    <submittedName>
        <fullName evidence="1">Uncharacterized protein</fullName>
    </submittedName>
</protein>
<dbReference type="Proteomes" id="UP001416858">
    <property type="component" value="Unassembled WGS sequence"/>
</dbReference>
<name>A0ABP9VNE2_9BACT</name>
<accession>A0ABP9VNE2</accession>
<evidence type="ECO:0000313" key="1">
    <source>
        <dbReference type="EMBL" id="GAA5506713.1"/>
    </source>
</evidence>
<evidence type="ECO:0000313" key="2">
    <source>
        <dbReference type="Proteomes" id="UP001416858"/>
    </source>
</evidence>
<proteinExistence type="predicted"/>